<gene>
    <name evidence="4" type="ORF">MAE01_08800</name>
</gene>
<dbReference type="EMBL" id="BJUW01000003">
    <property type="protein sequence ID" value="GEK85704.1"/>
    <property type="molecule type" value="Genomic_DNA"/>
</dbReference>
<dbReference type="OrthoDB" id="326421at2"/>
<comment type="caution">
    <text evidence="4">The sequence shown here is derived from an EMBL/GenBank/DDBJ whole genome shotgun (WGS) entry which is preliminary data.</text>
</comment>
<dbReference type="Proteomes" id="UP000321225">
    <property type="component" value="Unassembled WGS sequence"/>
</dbReference>
<keyword evidence="2" id="KW-0804">Transcription</keyword>
<organism evidence="4 5">
    <name type="scientific">Microbacterium aerolatum</name>
    <dbReference type="NCBI Taxonomy" id="153731"/>
    <lineage>
        <taxon>Bacteria</taxon>
        <taxon>Bacillati</taxon>
        <taxon>Actinomycetota</taxon>
        <taxon>Actinomycetes</taxon>
        <taxon>Micrococcales</taxon>
        <taxon>Microbacteriaceae</taxon>
        <taxon>Microbacterium</taxon>
    </lineage>
</organism>
<evidence type="ECO:0000313" key="4">
    <source>
        <dbReference type="EMBL" id="GEK85704.1"/>
    </source>
</evidence>
<dbReference type="SUPFAM" id="SSF48498">
    <property type="entry name" value="Tetracyclin repressor-like, C-terminal domain"/>
    <property type="match status" value="1"/>
</dbReference>
<keyword evidence="1" id="KW-0805">Transcription regulation</keyword>
<protein>
    <submittedName>
        <fullName evidence="4">TetR family transcriptional regulator</fullName>
    </submittedName>
</protein>
<dbReference type="PANTHER" id="PTHR47506">
    <property type="entry name" value="TRANSCRIPTIONAL REGULATORY PROTEIN"/>
    <property type="match status" value="1"/>
</dbReference>
<evidence type="ECO:0000256" key="1">
    <source>
        <dbReference type="ARBA" id="ARBA00023015"/>
    </source>
</evidence>
<evidence type="ECO:0000259" key="3">
    <source>
        <dbReference type="Pfam" id="PF16925"/>
    </source>
</evidence>
<evidence type="ECO:0000256" key="2">
    <source>
        <dbReference type="ARBA" id="ARBA00023163"/>
    </source>
</evidence>
<dbReference type="InterPro" id="IPR036271">
    <property type="entry name" value="Tet_transcr_reg_TetR-rel_C_sf"/>
</dbReference>
<dbReference type="Gene3D" id="1.10.10.60">
    <property type="entry name" value="Homeodomain-like"/>
    <property type="match status" value="1"/>
</dbReference>
<name>A0A511AC03_9MICO</name>
<sequence>MSDSITAEAAQGVDGRRARGDASRRAVLTFATDLVSVEGLDGLSIGRLAEESGHSKSSIAGLFQNKAGLQLATVDAGRAVFMAVVVDPAREQPRGLPRLVTLMDHLIEYSRTRVFAGGCFFAAVSADVDSKPGPVRDAVRAAMSDWYGYIEAQVRYAAEAGELALDAAGIEALAFELPALYEQANARSLLYGDDRPYEIAARAMRERLVRAGADATTLAPLERPRTAR</sequence>
<dbReference type="SUPFAM" id="SSF46689">
    <property type="entry name" value="Homeodomain-like"/>
    <property type="match status" value="1"/>
</dbReference>
<dbReference type="PANTHER" id="PTHR47506:SF6">
    <property type="entry name" value="HTH-TYPE TRANSCRIPTIONAL REPRESSOR NEMR"/>
    <property type="match status" value="1"/>
</dbReference>
<proteinExistence type="predicted"/>
<dbReference type="RefSeq" id="WP_147038333.1">
    <property type="nucleotide sequence ID" value="NZ_BJUW01000003.1"/>
</dbReference>
<dbReference type="InterPro" id="IPR011075">
    <property type="entry name" value="TetR_C"/>
</dbReference>
<dbReference type="InterPro" id="IPR009057">
    <property type="entry name" value="Homeodomain-like_sf"/>
</dbReference>
<keyword evidence="5" id="KW-1185">Reference proteome</keyword>
<feature type="domain" description="Tetracyclin repressor-like C-terminal" evidence="3">
    <location>
        <begin position="95"/>
        <end position="204"/>
    </location>
</feature>
<dbReference type="AlphaFoldDB" id="A0A511AC03"/>
<reference evidence="4 5" key="1">
    <citation type="submission" date="2019-07" db="EMBL/GenBank/DDBJ databases">
        <title>Whole genome shotgun sequence of Microbacterium aerolatum NBRC 103071.</title>
        <authorList>
            <person name="Hosoyama A."/>
            <person name="Uohara A."/>
            <person name="Ohji S."/>
            <person name="Ichikawa N."/>
        </authorList>
    </citation>
    <scope>NUCLEOTIDE SEQUENCE [LARGE SCALE GENOMIC DNA]</scope>
    <source>
        <strain evidence="4 5">NBRC 103071</strain>
    </source>
</reference>
<evidence type="ECO:0000313" key="5">
    <source>
        <dbReference type="Proteomes" id="UP000321225"/>
    </source>
</evidence>
<dbReference type="Pfam" id="PF16925">
    <property type="entry name" value="TetR_C_13"/>
    <property type="match status" value="1"/>
</dbReference>
<dbReference type="Gene3D" id="1.10.357.10">
    <property type="entry name" value="Tetracycline Repressor, domain 2"/>
    <property type="match status" value="1"/>
</dbReference>
<accession>A0A511AC03</accession>